<dbReference type="GO" id="GO:0015627">
    <property type="term" value="C:type II protein secretion system complex"/>
    <property type="evidence" value="ECO:0007669"/>
    <property type="project" value="InterPro"/>
</dbReference>
<reference evidence="8" key="1">
    <citation type="submission" date="2017-09" db="EMBL/GenBank/DDBJ databases">
        <title>Depth-based differentiation of microbial function through sediment-hosted aquifers and enrichment of novel symbionts in the deep terrestrial subsurface.</title>
        <authorList>
            <person name="Probst A.J."/>
            <person name="Ladd B."/>
            <person name="Jarett J.K."/>
            <person name="Geller-Mcgrath D.E."/>
            <person name="Sieber C.M.K."/>
            <person name="Emerson J.B."/>
            <person name="Anantharaman K."/>
            <person name="Thomas B.C."/>
            <person name="Malmstrom R."/>
            <person name="Stieglmeier M."/>
            <person name="Klingl A."/>
            <person name="Woyke T."/>
            <person name="Ryan C.M."/>
            <person name="Banfield J.F."/>
        </authorList>
    </citation>
    <scope>NUCLEOTIDE SEQUENCE [LARGE SCALE GENOMIC DNA]</scope>
</reference>
<feature type="transmembrane region" description="Helical" evidence="6">
    <location>
        <begin position="12"/>
        <end position="32"/>
    </location>
</feature>
<dbReference type="InterPro" id="IPR000983">
    <property type="entry name" value="Bac_GSPG_pilin"/>
</dbReference>
<dbReference type="Gene3D" id="3.30.700.10">
    <property type="entry name" value="Glycoprotein, Type 4 Pilin"/>
    <property type="match status" value="1"/>
</dbReference>
<dbReference type="GO" id="GO:0016020">
    <property type="term" value="C:membrane"/>
    <property type="evidence" value="ECO:0007669"/>
    <property type="project" value="UniProtKB-SubCell"/>
</dbReference>
<evidence type="ECO:0000256" key="3">
    <source>
        <dbReference type="ARBA" id="ARBA00022692"/>
    </source>
</evidence>
<evidence type="ECO:0000256" key="1">
    <source>
        <dbReference type="ARBA" id="ARBA00004167"/>
    </source>
</evidence>
<dbReference type="NCBIfam" id="TIGR02532">
    <property type="entry name" value="IV_pilin_GFxxxE"/>
    <property type="match status" value="1"/>
</dbReference>
<dbReference type="InterPro" id="IPR045584">
    <property type="entry name" value="Pilin-like"/>
</dbReference>
<evidence type="ECO:0000256" key="5">
    <source>
        <dbReference type="ARBA" id="ARBA00023136"/>
    </source>
</evidence>
<dbReference type="Proteomes" id="UP000236946">
    <property type="component" value="Unassembled WGS sequence"/>
</dbReference>
<evidence type="ECO:0000256" key="4">
    <source>
        <dbReference type="ARBA" id="ARBA00022989"/>
    </source>
</evidence>
<dbReference type="PROSITE" id="PS00409">
    <property type="entry name" value="PROKAR_NTER_METHYL"/>
    <property type="match status" value="1"/>
</dbReference>
<evidence type="ECO:0000256" key="6">
    <source>
        <dbReference type="SAM" id="Phobius"/>
    </source>
</evidence>
<dbReference type="InterPro" id="IPR012902">
    <property type="entry name" value="N_methyl_site"/>
</dbReference>
<evidence type="ECO:0000313" key="8">
    <source>
        <dbReference type="Proteomes" id="UP000236946"/>
    </source>
</evidence>
<evidence type="ECO:0000313" key="7">
    <source>
        <dbReference type="EMBL" id="PJE69677.1"/>
    </source>
</evidence>
<dbReference type="GO" id="GO:0015628">
    <property type="term" value="P:protein secretion by the type II secretion system"/>
    <property type="evidence" value="ECO:0007669"/>
    <property type="project" value="InterPro"/>
</dbReference>
<organism evidence="7 8">
    <name type="scientific">Candidatus Staskawiczbacteria bacterium CG10_big_fil_rev_8_21_14_0_10_38_10</name>
    <dbReference type="NCBI Taxonomy" id="1974891"/>
    <lineage>
        <taxon>Bacteria</taxon>
        <taxon>Candidatus Staskawicziibacteriota</taxon>
    </lineage>
</organism>
<keyword evidence="3 6" id="KW-0812">Transmembrane</keyword>
<dbReference type="PANTHER" id="PTHR30093">
    <property type="entry name" value="GENERAL SECRETION PATHWAY PROTEIN G"/>
    <property type="match status" value="1"/>
</dbReference>
<dbReference type="Pfam" id="PF07963">
    <property type="entry name" value="N_methyl"/>
    <property type="match status" value="1"/>
</dbReference>
<dbReference type="PANTHER" id="PTHR30093:SF44">
    <property type="entry name" value="TYPE II SECRETION SYSTEM CORE PROTEIN G"/>
    <property type="match status" value="1"/>
</dbReference>
<keyword evidence="4 6" id="KW-1133">Transmembrane helix</keyword>
<comment type="subcellular location">
    <subcellularLocation>
        <location evidence="1">Membrane</location>
        <topology evidence="1">Single-pass membrane protein</topology>
    </subcellularLocation>
</comment>
<comment type="caution">
    <text evidence="7">The sequence shown here is derived from an EMBL/GenBank/DDBJ whole genome shotgun (WGS) entry which is preliminary data.</text>
</comment>
<evidence type="ECO:0000256" key="2">
    <source>
        <dbReference type="ARBA" id="ARBA00022481"/>
    </source>
</evidence>
<name>A0A2H9T1Z2_9BACT</name>
<sequence>MKILGKKSKGFTLIELLVVIAIIGILAAIVLINVRSARNKAKDAAIKGNLSALPAAAEIYYDDNASVYTGFCASEDGARVIAAVTAQV</sequence>
<dbReference type="SUPFAM" id="SSF54523">
    <property type="entry name" value="Pili subunits"/>
    <property type="match status" value="1"/>
</dbReference>
<protein>
    <submittedName>
        <fullName evidence="7">Prepilin-type cleavage/methylation domain-containing protein</fullName>
    </submittedName>
</protein>
<gene>
    <name evidence="7" type="ORF">COU98_00680</name>
</gene>
<accession>A0A2H9T1Z2</accession>
<proteinExistence type="predicted"/>
<keyword evidence="2" id="KW-0488">Methylation</keyword>
<dbReference type="PRINTS" id="PR00813">
    <property type="entry name" value="BCTERIALGSPG"/>
</dbReference>
<dbReference type="EMBL" id="PFEN01000013">
    <property type="protein sequence ID" value="PJE69677.1"/>
    <property type="molecule type" value="Genomic_DNA"/>
</dbReference>
<keyword evidence="5 6" id="KW-0472">Membrane</keyword>
<dbReference type="AlphaFoldDB" id="A0A2H9T1Z2"/>
<feature type="non-terminal residue" evidence="7">
    <location>
        <position position="88"/>
    </location>
</feature>